<name>A0A0C3FEJ6_PILCF</name>
<gene>
    <name evidence="2" type="ORF">PILCRDRAFT_824508</name>
</gene>
<reference evidence="2 3" key="1">
    <citation type="submission" date="2014-04" db="EMBL/GenBank/DDBJ databases">
        <authorList>
            <consortium name="DOE Joint Genome Institute"/>
            <person name="Kuo A."/>
            <person name="Tarkka M."/>
            <person name="Buscot F."/>
            <person name="Kohler A."/>
            <person name="Nagy L.G."/>
            <person name="Floudas D."/>
            <person name="Copeland A."/>
            <person name="Barry K.W."/>
            <person name="Cichocki N."/>
            <person name="Veneault-Fourrey C."/>
            <person name="LaButti K."/>
            <person name="Lindquist E.A."/>
            <person name="Lipzen A."/>
            <person name="Lundell T."/>
            <person name="Morin E."/>
            <person name="Murat C."/>
            <person name="Sun H."/>
            <person name="Tunlid A."/>
            <person name="Henrissat B."/>
            <person name="Grigoriev I.V."/>
            <person name="Hibbett D.S."/>
            <person name="Martin F."/>
            <person name="Nordberg H.P."/>
            <person name="Cantor M.N."/>
            <person name="Hua S.X."/>
        </authorList>
    </citation>
    <scope>NUCLEOTIDE SEQUENCE [LARGE SCALE GENOMIC DNA]</scope>
    <source>
        <strain evidence="2 3">F 1598</strain>
    </source>
</reference>
<evidence type="ECO:0000313" key="3">
    <source>
        <dbReference type="Proteomes" id="UP000054166"/>
    </source>
</evidence>
<evidence type="ECO:0000256" key="1">
    <source>
        <dbReference type="SAM" id="Coils"/>
    </source>
</evidence>
<dbReference type="InParanoid" id="A0A0C3FEJ6"/>
<dbReference type="EMBL" id="KN833017">
    <property type="protein sequence ID" value="KIM78296.1"/>
    <property type="molecule type" value="Genomic_DNA"/>
</dbReference>
<sequence>MILPVEIEDLESAVRSCSSAHTVECNRNWCPTCILTAAGGSFFQCNSNDLFYNRLHTEAFPEVVSSASAGEEISNPANGDSISHTTTPAEMQTLLARIALVTEEGGDMLGVVADIQEWLLSLSDTDEGSWVNLCVRLSEVYKDTIGEARGISDELHRNQKTHLDKLEEAEKALNDLQQTLSRNERTLADELDVLASERKAWRDREKILLDQLKEEQVNKNTPDIEEIHALLARIESAYEVGDAEDVILGTKEWLDQQPDPDHGVSLKSLCAGLAELCRRKADEARSSRNNEQRLVTLQEVRQSTEALRTDQERNLPASKDIQRLLACISLVSNDNGDTLPEKEELGTIDEIRDWLAVRPDVAVNNSVSKLNFALSQLCRAKTSKIGPYGEVYRSLSTATNA</sequence>
<protein>
    <submittedName>
        <fullName evidence="2">Uncharacterized protein</fullName>
    </submittedName>
</protein>
<reference evidence="3" key="2">
    <citation type="submission" date="2015-01" db="EMBL/GenBank/DDBJ databases">
        <title>Evolutionary Origins and Diversification of the Mycorrhizal Mutualists.</title>
        <authorList>
            <consortium name="DOE Joint Genome Institute"/>
            <consortium name="Mycorrhizal Genomics Consortium"/>
            <person name="Kohler A."/>
            <person name="Kuo A."/>
            <person name="Nagy L.G."/>
            <person name="Floudas D."/>
            <person name="Copeland A."/>
            <person name="Barry K.W."/>
            <person name="Cichocki N."/>
            <person name="Veneault-Fourrey C."/>
            <person name="LaButti K."/>
            <person name="Lindquist E.A."/>
            <person name="Lipzen A."/>
            <person name="Lundell T."/>
            <person name="Morin E."/>
            <person name="Murat C."/>
            <person name="Riley R."/>
            <person name="Ohm R."/>
            <person name="Sun H."/>
            <person name="Tunlid A."/>
            <person name="Henrissat B."/>
            <person name="Grigoriev I.V."/>
            <person name="Hibbett D.S."/>
            <person name="Martin F."/>
        </authorList>
    </citation>
    <scope>NUCLEOTIDE SEQUENCE [LARGE SCALE GENOMIC DNA]</scope>
    <source>
        <strain evidence="3">F 1598</strain>
    </source>
</reference>
<accession>A0A0C3FEJ6</accession>
<dbReference type="Proteomes" id="UP000054166">
    <property type="component" value="Unassembled WGS sequence"/>
</dbReference>
<keyword evidence="3" id="KW-1185">Reference proteome</keyword>
<proteinExistence type="predicted"/>
<dbReference type="HOGENOM" id="CLU_687189_0_0_1"/>
<keyword evidence="1" id="KW-0175">Coiled coil</keyword>
<evidence type="ECO:0000313" key="2">
    <source>
        <dbReference type="EMBL" id="KIM78296.1"/>
    </source>
</evidence>
<feature type="coiled-coil region" evidence="1">
    <location>
        <begin position="152"/>
        <end position="186"/>
    </location>
</feature>
<organism evidence="2 3">
    <name type="scientific">Piloderma croceum (strain F 1598)</name>
    <dbReference type="NCBI Taxonomy" id="765440"/>
    <lineage>
        <taxon>Eukaryota</taxon>
        <taxon>Fungi</taxon>
        <taxon>Dikarya</taxon>
        <taxon>Basidiomycota</taxon>
        <taxon>Agaricomycotina</taxon>
        <taxon>Agaricomycetes</taxon>
        <taxon>Agaricomycetidae</taxon>
        <taxon>Atheliales</taxon>
        <taxon>Atheliaceae</taxon>
        <taxon>Piloderma</taxon>
    </lineage>
</organism>
<dbReference type="AlphaFoldDB" id="A0A0C3FEJ6"/>